<sequence length="160" mass="16653">MLCGRWRRCRRPPEEPPVAAQVAAQVAAPVALPSPPTPSDGGTKRPGLRALKKMARTVPRDALFVDSPGCTGLGGYVEGRRASAVQPGGEFGHRALMGVPRESGEGEGGLGWPSPASSAVSREGCEFAAGLRGRGWPPQRPSNPWPHRGGHSHSALAGLV</sequence>
<feature type="region of interest" description="Disordered" evidence="1">
    <location>
        <begin position="87"/>
        <end position="160"/>
    </location>
</feature>
<evidence type="ECO:0000313" key="3">
    <source>
        <dbReference type="Proteomes" id="UP001266305"/>
    </source>
</evidence>
<comment type="caution">
    <text evidence="2">The sequence shown here is derived from an EMBL/GenBank/DDBJ whole genome shotgun (WGS) entry which is preliminary data.</text>
</comment>
<accession>A0ABQ9VQZ2</accession>
<organism evidence="2 3">
    <name type="scientific">Saguinus oedipus</name>
    <name type="common">Cotton-top tamarin</name>
    <name type="synonym">Oedipomidas oedipus</name>
    <dbReference type="NCBI Taxonomy" id="9490"/>
    <lineage>
        <taxon>Eukaryota</taxon>
        <taxon>Metazoa</taxon>
        <taxon>Chordata</taxon>
        <taxon>Craniata</taxon>
        <taxon>Vertebrata</taxon>
        <taxon>Euteleostomi</taxon>
        <taxon>Mammalia</taxon>
        <taxon>Eutheria</taxon>
        <taxon>Euarchontoglires</taxon>
        <taxon>Primates</taxon>
        <taxon>Haplorrhini</taxon>
        <taxon>Platyrrhini</taxon>
        <taxon>Cebidae</taxon>
        <taxon>Callitrichinae</taxon>
        <taxon>Saguinus</taxon>
    </lineage>
</organism>
<keyword evidence="3" id="KW-1185">Reference proteome</keyword>
<proteinExistence type="predicted"/>
<protein>
    <submittedName>
        <fullName evidence="2">Uncharacterized protein</fullName>
    </submittedName>
</protein>
<dbReference type="EMBL" id="JASSZA010000005">
    <property type="protein sequence ID" value="KAK2110978.1"/>
    <property type="molecule type" value="Genomic_DNA"/>
</dbReference>
<dbReference type="Proteomes" id="UP001266305">
    <property type="component" value="Unassembled WGS sequence"/>
</dbReference>
<name>A0ABQ9VQZ2_SAGOE</name>
<gene>
    <name evidence="2" type="ORF">P7K49_010724</name>
</gene>
<evidence type="ECO:0000256" key="1">
    <source>
        <dbReference type="SAM" id="MobiDB-lite"/>
    </source>
</evidence>
<evidence type="ECO:0000313" key="2">
    <source>
        <dbReference type="EMBL" id="KAK2110978.1"/>
    </source>
</evidence>
<reference evidence="2 3" key="1">
    <citation type="submission" date="2023-05" db="EMBL/GenBank/DDBJ databases">
        <title>B98-5 Cell Line De Novo Hybrid Assembly: An Optical Mapping Approach.</title>
        <authorList>
            <person name="Kananen K."/>
            <person name="Auerbach J.A."/>
            <person name="Kautto E."/>
            <person name="Blachly J.S."/>
        </authorList>
    </citation>
    <scope>NUCLEOTIDE SEQUENCE [LARGE SCALE GENOMIC DNA]</scope>
    <source>
        <strain evidence="2">B95-8</strain>
        <tissue evidence="2">Cell line</tissue>
    </source>
</reference>